<evidence type="ECO:0000313" key="2">
    <source>
        <dbReference type="Proteomes" id="UP001158067"/>
    </source>
</evidence>
<protein>
    <submittedName>
        <fullName evidence="1">Uncharacterized protein</fullName>
    </submittedName>
</protein>
<evidence type="ECO:0000313" key="1">
    <source>
        <dbReference type="EMBL" id="SMP51149.1"/>
    </source>
</evidence>
<proteinExistence type="predicted"/>
<keyword evidence="2" id="KW-1185">Reference proteome</keyword>
<gene>
    <name evidence="1" type="ORF">SAMN06265222_103230</name>
</gene>
<dbReference type="Proteomes" id="UP001158067">
    <property type="component" value="Unassembled WGS sequence"/>
</dbReference>
<organism evidence="1 2">
    <name type="scientific">Neorhodopirellula lusitana</name>
    <dbReference type="NCBI Taxonomy" id="445327"/>
    <lineage>
        <taxon>Bacteria</taxon>
        <taxon>Pseudomonadati</taxon>
        <taxon>Planctomycetota</taxon>
        <taxon>Planctomycetia</taxon>
        <taxon>Pirellulales</taxon>
        <taxon>Pirellulaceae</taxon>
        <taxon>Neorhodopirellula</taxon>
    </lineage>
</organism>
<dbReference type="EMBL" id="FXUG01000003">
    <property type="protein sequence ID" value="SMP51149.1"/>
    <property type="molecule type" value="Genomic_DNA"/>
</dbReference>
<comment type="caution">
    <text evidence="1">The sequence shown here is derived from an EMBL/GenBank/DDBJ whole genome shotgun (WGS) entry which is preliminary data.</text>
</comment>
<name>A0ABY1PYT7_9BACT</name>
<accession>A0ABY1PYT7</accession>
<sequence>MNRRGRWAFSASGVRAGRPLEYGTLEVRSLEYGSLEFRPLVYPLDVGWSLISGRGQGGSEMQGGRDIRSFWREAFFRVRAGRLRKRLAALEPISLVGGSVRRPDVLK</sequence>
<reference evidence="1 2" key="1">
    <citation type="submission" date="2017-05" db="EMBL/GenBank/DDBJ databases">
        <authorList>
            <person name="Varghese N."/>
            <person name="Submissions S."/>
        </authorList>
    </citation>
    <scope>NUCLEOTIDE SEQUENCE [LARGE SCALE GENOMIC DNA]</scope>
    <source>
        <strain evidence="1 2">DSM 25457</strain>
    </source>
</reference>